<proteinExistence type="predicted"/>
<reference evidence="2 3" key="1">
    <citation type="submission" date="2018-07" db="EMBL/GenBank/DDBJ databases">
        <title>Complete genome sequence of Flavobacterium arcticum type strain SM1502T.</title>
        <authorList>
            <person name="Li Y."/>
            <person name="Li D.-D."/>
        </authorList>
    </citation>
    <scope>NUCLEOTIDE SEQUENCE [LARGE SCALE GENOMIC DNA]</scope>
    <source>
        <strain evidence="2 3">SM1502</strain>
    </source>
</reference>
<dbReference type="InterPro" id="IPR014862">
    <property type="entry name" value="TrwC"/>
</dbReference>
<dbReference type="RefSeq" id="WP_114676739.1">
    <property type="nucleotide sequence ID" value="NZ_CP031188.1"/>
</dbReference>
<dbReference type="KEGG" id="fat:DVK85_01495"/>
<evidence type="ECO:0000259" key="1">
    <source>
        <dbReference type="Pfam" id="PF08751"/>
    </source>
</evidence>
<dbReference type="SUPFAM" id="SSF55464">
    <property type="entry name" value="Origin of replication-binding domain, RBD-like"/>
    <property type="match status" value="1"/>
</dbReference>
<organism evidence="2 3">
    <name type="scientific">Flavobacterium arcticum</name>
    <dbReference type="NCBI Taxonomy" id="1784713"/>
    <lineage>
        <taxon>Bacteria</taxon>
        <taxon>Pseudomonadati</taxon>
        <taxon>Bacteroidota</taxon>
        <taxon>Flavobacteriia</taxon>
        <taxon>Flavobacteriales</taxon>
        <taxon>Flavobacteriaceae</taxon>
        <taxon>Flavobacterium</taxon>
    </lineage>
</organism>
<dbReference type="Pfam" id="PF08751">
    <property type="entry name" value="TrwC"/>
    <property type="match status" value="1"/>
</dbReference>
<accession>A0A345H8R6</accession>
<evidence type="ECO:0000313" key="3">
    <source>
        <dbReference type="Proteomes" id="UP000253951"/>
    </source>
</evidence>
<dbReference type="EMBL" id="CP031188">
    <property type="protein sequence ID" value="AXG72976.1"/>
    <property type="molecule type" value="Genomic_DNA"/>
</dbReference>
<evidence type="ECO:0000313" key="2">
    <source>
        <dbReference type="EMBL" id="AXG72976.1"/>
    </source>
</evidence>
<dbReference type="Proteomes" id="UP000253951">
    <property type="component" value="Chromosome"/>
</dbReference>
<gene>
    <name evidence="2" type="ORF">DVK85_01495</name>
</gene>
<dbReference type="AlphaFoldDB" id="A0A345H8R6"/>
<protein>
    <recommendedName>
        <fullName evidence="1">TrwC relaxase domain-containing protein</fullName>
    </recommendedName>
</protein>
<dbReference type="OrthoDB" id="177421at2"/>
<feature type="domain" description="TrwC relaxase" evidence="1">
    <location>
        <begin position="12"/>
        <end position="133"/>
    </location>
</feature>
<sequence length="162" mass="18517">MIRITTSSNPQAAISYHKSSLQRQGEYYQENIPAYYHGKAAQQMGLYEVTTDNYRDLAHNRHPITKDKLTPLNVANRRVGWDITVLPPKSFSIMTALTNDPELEKALLEANQEMMLEAERLILAQNNTQKNRFLKKQGMLYGHPFTIPSGALWNIPTKGRKC</sequence>
<name>A0A345H8R6_9FLAO</name>
<keyword evidence="3" id="KW-1185">Reference proteome</keyword>